<gene>
    <name evidence="3" type="ORF">g.28007</name>
</gene>
<protein>
    <recommendedName>
        <fullName evidence="2">Reverse transcriptase domain-containing protein</fullName>
    </recommendedName>
</protein>
<evidence type="ECO:0000256" key="1">
    <source>
        <dbReference type="SAM" id="MobiDB-lite"/>
    </source>
</evidence>
<dbReference type="EMBL" id="GECZ01011202">
    <property type="protein sequence ID" value="JAS58567.1"/>
    <property type="molecule type" value="Transcribed_RNA"/>
</dbReference>
<feature type="compositionally biased region" description="Basic and acidic residues" evidence="1">
    <location>
        <begin position="1"/>
        <end position="10"/>
    </location>
</feature>
<reference evidence="3" key="1">
    <citation type="submission" date="2015-11" db="EMBL/GenBank/DDBJ databases">
        <title>De novo transcriptome assembly of four potential Pierce s Disease insect vectors from Arizona vineyards.</title>
        <authorList>
            <person name="Tassone E.E."/>
        </authorList>
    </citation>
    <scope>NUCLEOTIDE SEQUENCE</scope>
</reference>
<evidence type="ECO:0000259" key="2">
    <source>
        <dbReference type="PROSITE" id="PS50878"/>
    </source>
</evidence>
<dbReference type="PANTHER" id="PTHR33332">
    <property type="entry name" value="REVERSE TRANSCRIPTASE DOMAIN-CONTAINING PROTEIN"/>
    <property type="match status" value="1"/>
</dbReference>
<dbReference type="AlphaFoldDB" id="A0A1B6G807"/>
<dbReference type="Pfam" id="PF00078">
    <property type="entry name" value="RVT_1"/>
    <property type="match status" value="1"/>
</dbReference>
<evidence type="ECO:0000313" key="3">
    <source>
        <dbReference type="EMBL" id="JAS58567.1"/>
    </source>
</evidence>
<accession>A0A1B6G807</accession>
<feature type="region of interest" description="Disordered" evidence="1">
    <location>
        <begin position="1"/>
        <end position="21"/>
    </location>
</feature>
<dbReference type="PROSITE" id="PS50878">
    <property type="entry name" value="RT_POL"/>
    <property type="match status" value="1"/>
</dbReference>
<feature type="non-terminal residue" evidence="3">
    <location>
        <position position="1"/>
    </location>
</feature>
<name>A0A1B6G807_9HEMI</name>
<feature type="compositionally biased region" description="Polar residues" evidence="1">
    <location>
        <begin position="11"/>
        <end position="20"/>
    </location>
</feature>
<dbReference type="InterPro" id="IPR000477">
    <property type="entry name" value="RT_dom"/>
</dbReference>
<organism evidence="3">
    <name type="scientific">Cuerna arida</name>
    <dbReference type="NCBI Taxonomy" id="1464854"/>
    <lineage>
        <taxon>Eukaryota</taxon>
        <taxon>Metazoa</taxon>
        <taxon>Ecdysozoa</taxon>
        <taxon>Arthropoda</taxon>
        <taxon>Hexapoda</taxon>
        <taxon>Insecta</taxon>
        <taxon>Pterygota</taxon>
        <taxon>Neoptera</taxon>
        <taxon>Paraneoptera</taxon>
        <taxon>Hemiptera</taxon>
        <taxon>Auchenorrhyncha</taxon>
        <taxon>Membracoidea</taxon>
        <taxon>Cicadellidae</taxon>
        <taxon>Cicadellinae</taxon>
        <taxon>Proconiini</taxon>
        <taxon>Cuerna</taxon>
    </lineage>
</organism>
<sequence length="108" mass="12090">FESHLKDRKQQVYTDGNRSPQVKVPYDVPQGSILGPLLFLVSINDLTSSVNANSNILYADDTTFLDIAPNINELSLLAQNTLTEAINWFKANGFLVNEDKTQKMLFSL</sequence>
<proteinExistence type="predicted"/>
<feature type="domain" description="Reverse transcriptase" evidence="2">
    <location>
        <begin position="1"/>
        <end position="108"/>
    </location>
</feature>